<organism evidence="3">
    <name type="scientific">marine metagenome</name>
    <dbReference type="NCBI Taxonomy" id="408172"/>
    <lineage>
        <taxon>unclassified sequences</taxon>
        <taxon>metagenomes</taxon>
        <taxon>ecological metagenomes</taxon>
    </lineage>
</organism>
<dbReference type="InterPro" id="IPR052937">
    <property type="entry name" value="Inner_membrane_protein"/>
</dbReference>
<keyword evidence="1" id="KW-1133">Transmembrane helix</keyword>
<evidence type="ECO:0000313" key="3">
    <source>
        <dbReference type="EMBL" id="SVD97638.1"/>
    </source>
</evidence>
<proteinExistence type="predicted"/>
<feature type="transmembrane region" description="Helical" evidence="1">
    <location>
        <begin position="101"/>
        <end position="120"/>
    </location>
</feature>
<keyword evidence="1" id="KW-0812">Transmembrane</keyword>
<dbReference type="EMBL" id="UINC01185767">
    <property type="protein sequence ID" value="SVD97638.1"/>
    <property type="molecule type" value="Genomic_DNA"/>
</dbReference>
<dbReference type="GO" id="GO:0005886">
    <property type="term" value="C:plasma membrane"/>
    <property type="evidence" value="ECO:0007669"/>
    <property type="project" value="TreeGrafter"/>
</dbReference>
<reference evidence="3" key="1">
    <citation type="submission" date="2018-05" db="EMBL/GenBank/DDBJ databases">
        <authorList>
            <person name="Lanie J.A."/>
            <person name="Ng W.-L."/>
            <person name="Kazmierczak K.M."/>
            <person name="Andrzejewski T.M."/>
            <person name="Davidsen T.M."/>
            <person name="Wayne K.J."/>
            <person name="Tettelin H."/>
            <person name="Glass J.I."/>
            <person name="Rusch D."/>
            <person name="Podicherti R."/>
            <person name="Tsui H.-C.T."/>
            <person name="Winkler M.E."/>
        </authorList>
    </citation>
    <scope>NUCLEOTIDE SEQUENCE</scope>
</reference>
<dbReference type="InterPro" id="IPR005185">
    <property type="entry name" value="YccF"/>
</dbReference>
<name>A0A382ZSJ0_9ZZZZ</name>
<accession>A0A382ZSJ0</accession>
<feature type="transmembrane region" description="Helical" evidence="1">
    <location>
        <begin position="77"/>
        <end position="95"/>
    </location>
</feature>
<dbReference type="Pfam" id="PF03733">
    <property type="entry name" value="YccF"/>
    <property type="match status" value="1"/>
</dbReference>
<feature type="domain" description="Inner membrane component" evidence="2">
    <location>
        <begin position="83"/>
        <end position="138"/>
    </location>
</feature>
<keyword evidence="1" id="KW-0472">Membrane</keyword>
<dbReference type="PANTHER" id="PTHR42903:SF1">
    <property type="entry name" value="INNER MEMBRANE PROTEIN YCCF"/>
    <property type="match status" value="1"/>
</dbReference>
<dbReference type="PANTHER" id="PTHR42903">
    <property type="entry name" value="INNER MEMBRANE PROTEIN YCCF"/>
    <property type="match status" value="1"/>
</dbReference>
<dbReference type="AlphaFoldDB" id="A0A382ZSJ0"/>
<evidence type="ECO:0000259" key="2">
    <source>
        <dbReference type="Pfam" id="PF03733"/>
    </source>
</evidence>
<sequence>MAFLGNLIWLIFGGWLLGTLYLLGAIILFPLLPFLMPMVSYAYWPFGRRPVSKKAIEAYKVENNMPIDEDKWAKSSALIKFLGTTVWVLTFGWILAITHLLAGIANLIACIFIITAPLALPNALANFKLIRVAFAPFGVNLIQASLADDIDKAQAKSKL</sequence>
<evidence type="ECO:0000256" key="1">
    <source>
        <dbReference type="SAM" id="Phobius"/>
    </source>
</evidence>
<gene>
    <name evidence="3" type="ORF">METZ01_LOCUS450492</name>
</gene>
<protein>
    <recommendedName>
        <fullName evidence="2">Inner membrane component domain-containing protein</fullName>
    </recommendedName>
</protein>